<evidence type="ECO:0008006" key="4">
    <source>
        <dbReference type="Google" id="ProtNLM"/>
    </source>
</evidence>
<comment type="caution">
    <text evidence="2">The sequence shown here is derived from an EMBL/GenBank/DDBJ whole genome shotgun (WGS) entry which is preliminary data.</text>
</comment>
<feature type="signal peptide" evidence="1">
    <location>
        <begin position="1"/>
        <end position="17"/>
    </location>
</feature>
<proteinExistence type="predicted"/>
<feature type="chain" id="PRO_5035149028" description="Nucleotide-diphospho-sugar transferase domain-containing protein" evidence="1">
    <location>
        <begin position="18"/>
        <end position="383"/>
    </location>
</feature>
<organism evidence="2 3">
    <name type="scientific">Pelagomonas calceolata</name>
    <dbReference type="NCBI Taxonomy" id="35677"/>
    <lineage>
        <taxon>Eukaryota</taxon>
        <taxon>Sar</taxon>
        <taxon>Stramenopiles</taxon>
        <taxon>Ochrophyta</taxon>
        <taxon>Pelagophyceae</taxon>
        <taxon>Pelagomonadales</taxon>
        <taxon>Pelagomonadaceae</taxon>
        <taxon>Pelagomonas</taxon>
    </lineage>
</organism>
<sequence>MMNRGIAWALLAAAARAASTTQPVDLFFAIDAPYYLAMVACAMRAAYERTNASYRFFVLHRHPLTSKQICAASKLALGSHFEGCSTFTHEREETSCEIGKKNLATVNTIELVKSPRVLDEIYRLTELDFKSRKHGDCTNRGDLVNLFNLAPDAIDQFLLPLGVTRAVYLDADAWPDSDFGKFYDAASEKYTAVALARRRKRCVQAGATKWERKMGLSGANWSEGFRQDLPYVYERLGKTLYDLDQRRWRADCFHVPSLKRYCELGVADRVVDALKRQTRGDGSKLWTCGLQQPPLLLALANRTAILRRDDLEIVDPAKGIEACAERNPKISVHSENKNSLRTRAMRREGGDRDAALGALLKRLESGDAEACGARPWREKKGSE</sequence>
<protein>
    <recommendedName>
        <fullName evidence="4">Nucleotide-diphospho-sugar transferase domain-containing protein</fullName>
    </recommendedName>
</protein>
<reference evidence="2" key="1">
    <citation type="submission" date="2021-11" db="EMBL/GenBank/DDBJ databases">
        <authorList>
            <consortium name="Genoscope - CEA"/>
            <person name="William W."/>
        </authorList>
    </citation>
    <scope>NUCLEOTIDE SEQUENCE</scope>
</reference>
<evidence type="ECO:0000313" key="2">
    <source>
        <dbReference type="EMBL" id="CAH0373938.1"/>
    </source>
</evidence>
<gene>
    <name evidence="2" type="ORF">PECAL_4P11890</name>
</gene>
<evidence type="ECO:0000256" key="1">
    <source>
        <dbReference type="SAM" id="SignalP"/>
    </source>
</evidence>
<evidence type="ECO:0000313" key="3">
    <source>
        <dbReference type="Proteomes" id="UP000789595"/>
    </source>
</evidence>
<dbReference type="Proteomes" id="UP000789595">
    <property type="component" value="Unassembled WGS sequence"/>
</dbReference>
<accession>A0A8J2SP05</accession>
<name>A0A8J2SP05_9STRA</name>
<dbReference type="AlphaFoldDB" id="A0A8J2SP05"/>
<keyword evidence="3" id="KW-1185">Reference proteome</keyword>
<dbReference type="EMBL" id="CAKKNE010000004">
    <property type="protein sequence ID" value="CAH0373938.1"/>
    <property type="molecule type" value="Genomic_DNA"/>
</dbReference>
<keyword evidence="1" id="KW-0732">Signal</keyword>